<sequence>MIPCAFILMNRRRTKDYEQVLESLLKEAKKIVFEEENKAKNLEKFLDYLVDNYFEGSFPIELWNHFDSEGPRTNNNLEAYNNKLKSFVGIANTNIFKAIDVFQKQESAAFLKYQHALIGKPAPPRKKLQIFKDEQLRSYKKMFLENDLTLDAHIKYVIPLFIFRKTKSLNGNDSDESDSENEELVASSDEEDTLET</sequence>
<evidence type="ECO:0000313" key="3">
    <source>
        <dbReference type="Proteomes" id="UP000663879"/>
    </source>
</evidence>
<accession>A0A813P052</accession>
<proteinExistence type="predicted"/>
<evidence type="ECO:0000256" key="1">
    <source>
        <dbReference type="SAM" id="MobiDB-lite"/>
    </source>
</evidence>
<dbReference type="EMBL" id="CAJNOC010000327">
    <property type="protein sequence ID" value="CAF0745685.1"/>
    <property type="molecule type" value="Genomic_DNA"/>
</dbReference>
<dbReference type="OrthoDB" id="10526860at2759"/>
<reference evidence="2" key="1">
    <citation type="submission" date="2021-02" db="EMBL/GenBank/DDBJ databases">
        <authorList>
            <person name="Nowell W R."/>
        </authorList>
    </citation>
    <scope>NUCLEOTIDE SEQUENCE</scope>
    <source>
        <strain evidence="2">Ploen Becks lab</strain>
    </source>
</reference>
<feature type="compositionally biased region" description="Acidic residues" evidence="1">
    <location>
        <begin position="173"/>
        <end position="196"/>
    </location>
</feature>
<dbReference type="AlphaFoldDB" id="A0A813P052"/>
<dbReference type="Proteomes" id="UP000663879">
    <property type="component" value="Unassembled WGS sequence"/>
</dbReference>
<feature type="region of interest" description="Disordered" evidence="1">
    <location>
        <begin position="170"/>
        <end position="196"/>
    </location>
</feature>
<protein>
    <submittedName>
        <fullName evidence="2">Uncharacterized protein</fullName>
    </submittedName>
</protein>
<name>A0A813P052_9BILA</name>
<evidence type="ECO:0000313" key="2">
    <source>
        <dbReference type="EMBL" id="CAF0745685.1"/>
    </source>
</evidence>
<comment type="caution">
    <text evidence="2">The sequence shown here is derived from an EMBL/GenBank/DDBJ whole genome shotgun (WGS) entry which is preliminary data.</text>
</comment>
<organism evidence="2 3">
    <name type="scientific">Brachionus calyciflorus</name>
    <dbReference type="NCBI Taxonomy" id="104777"/>
    <lineage>
        <taxon>Eukaryota</taxon>
        <taxon>Metazoa</taxon>
        <taxon>Spiralia</taxon>
        <taxon>Gnathifera</taxon>
        <taxon>Rotifera</taxon>
        <taxon>Eurotatoria</taxon>
        <taxon>Monogononta</taxon>
        <taxon>Pseudotrocha</taxon>
        <taxon>Ploima</taxon>
        <taxon>Brachionidae</taxon>
        <taxon>Brachionus</taxon>
    </lineage>
</organism>
<keyword evidence="3" id="KW-1185">Reference proteome</keyword>
<gene>
    <name evidence="2" type="ORF">OXX778_LOCUS3635</name>
</gene>